<feature type="domain" description="TerD" evidence="2">
    <location>
        <begin position="589"/>
        <end position="732"/>
    </location>
</feature>
<dbReference type="EMBL" id="JACHJR010000001">
    <property type="protein sequence ID" value="MBB4946396.1"/>
    <property type="molecule type" value="Genomic_DNA"/>
</dbReference>
<evidence type="ECO:0000313" key="5">
    <source>
        <dbReference type="Proteomes" id="UP000573327"/>
    </source>
</evidence>
<dbReference type="InterPro" id="IPR003325">
    <property type="entry name" value="TerD"/>
</dbReference>
<dbReference type="InterPro" id="IPR011856">
    <property type="entry name" value="tRNA_endonuc-like_dom_sf"/>
</dbReference>
<evidence type="ECO:0000313" key="4">
    <source>
        <dbReference type="EMBL" id="MBB4946396.1"/>
    </source>
</evidence>
<dbReference type="Gene3D" id="3.40.1350.10">
    <property type="match status" value="1"/>
</dbReference>
<dbReference type="CDD" id="cd06974">
    <property type="entry name" value="TerD_like"/>
    <property type="match status" value="1"/>
</dbReference>
<dbReference type="Proteomes" id="UP000573327">
    <property type="component" value="Unassembled WGS sequence"/>
</dbReference>
<accession>A0A7W7WGP5</accession>
<dbReference type="SUPFAM" id="SSF52980">
    <property type="entry name" value="Restriction endonuclease-like"/>
    <property type="match status" value="1"/>
</dbReference>
<organism evidence="4 5">
    <name type="scientific">Kitasatospora gansuensis</name>
    <dbReference type="NCBI Taxonomy" id="258050"/>
    <lineage>
        <taxon>Bacteria</taxon>
        <taxon>Bacillati</taxon>
        <taxon>Actinomycetota</taxon>
        <taxon>Actinomycetes</taxon>
        <taxon>Kitasatosporales</taxon>
        <taxon>Streptomycetaceae</taxon>
        <taxon>Kitasatospora</taxon>
    </lineage>
</organism>
<name>A0A7W7WGP5_9ACTN</name>
<dbReference type="Pfam" id="PF02342">
    <property type="entry name" value="TerD"/>
    <property type="match status" value="1"/>
</dbReference>
<dbReference type="PANTHER" id="PTHR30015">
    <property type="entry name" value="MRR RESTRICTION SYSTEM PROTEIN"/>
    <property type="match status" value="1"/>
</dbReference>
<dbReference type="RefSeq" id="WP_184913393.1">
    <property type="nucleotide sequence ID" value="NZ_JACHJR010000001.1"/>
</dbReference>
<feature type="compositionally biased region" description="Basic and acidic residues" evidence="1">
    <location>
        <begin position="25"/>
        <end position="57"/>
    </location>
</feature>
<dbReference type="GO" id="GO:0009307">
    <property type="term" value="P:DNA restriction-modification system"/>
    <property type="evidence" value="ECO:0007669"/>
    <property type="project" value="InterPro"/>
</dbReference>
<evidence type="ECO:0000256" key="1">
    <source>
        <dbReference type="SAM" id="MobiDB-lite"/>
    </source>
</evidence>
<comment type="caution">
    <text evidence="4">The sequence shown here is derived from an EMBL/GenBank/DDBJ whole genome shotgun (WGS) entry which is preliminary data.</text>
</comment>
<dbReference type="InterPro" id="IPR007560">
    <property type="entry name" value="Restrct_endonuc_IV_Mrr"/>
</dbReference>
<dbReference type="Pfam" id="PF04471">
    <property type="entry name" value="Mrr_cat"/>
    <property type="match status" value="1"/>
</dbReference>
<dbReference type="GO" id="GO:0015666">
    <property type="term" value="F:restriction endodeoxyribonuclease activity"/>
    <property type="evidence" value="ECO:0007669"/>
    <property type="project" value="TreeGrafter"/>
</dbReference>
<feature type="region of interest" description="Disordered" evidence="1">
    <location>
        <begin position="16"/>
        <end position="69"/>
    </location>
</feature>
<dbReference type="AlphaFoldDB" id="A0A7W7WGP5"/>
<proteinExistence type="predicted"/>
<keyword evidence="5" id="KW-1185">Reference proteome</keyword>
<dbReference type="GO" id="GO:0003677">
    <property type="term" value="F:DNA binding"/>
    <property type="evidence" value="ECO:0007669"/>
    <property type="project" value="InterPro"/>
</dbReference>
<dbReference type="Gene3D" id="2.60.60.30">
    <property type="entry name" value="sav2460 like domains"/>
    <property type="match status" value="1"/>
</dbReference>
<dbReference type="InterPro" id="IPR052906">
    <property type="entry name" value="Type_IV_Methyl-Rstrct_Enzyme"/>
</dbReference>
<feature type="domain" description="Restriction endonuclease type IV Mrr" evidence="3">
    <location>
        <begin position="404"/>
        <end position="514"/>
    </location>
</feature>
<reference evidence="4 5" key="1">
    <citation type="submission" date="2020-08" db="EMBL/GenBank/DDBJ databases">
        <title>Sequencing the genomes of 1000 actinobacteria strains.</title>
        <authorList>
            <person name="Klenk H.-P."/>
        </authorList>
    </citation>
    <scope>NUCLEOTIDE SEQUENCE [LARGE SCALE GENOMIC DNA]</scope>
    <source>
        <strain evidence="4 5">DSM 44786</strain>
    </source>
</reference>
<gene>
    <name evidence="4" type="ORF">F4556_001931</name>
</gene>
<sequence length="738" mass="80355">MAGRHNSGVLAMIAEAQRQQGRQQEAQRRAAVDAQRQYERAQREAQRAAAQGEKEALRAYQQGREADAARRTAELDERVAELRGVLAAGLAGRPFRLTDLQGSFQPAPFDPGQLGRPVPMPDQNWYLIPPLTGVQALNPAARRQYDEQAAHARARFEHDWHAAQSAEQERLRRLADYRAQYDAWAAEHHRLAADRAGQGARLAAELASGSAGAMAELFETALQSGTDWPEDFPRGGTVGWDAAARQLVVDWELPGFEVVPAVTRVRYVKNDDREAEVARPATERKALYRELLAQCALRVLAELYRTDDGQRVESVVLNGYVEGTDPASGREEQRYLVALTVRREDFRAVALDRVAPVDCLLDGLHGRLSARPEKLEPVKTDRLAEEVGSWQPPAAEAEEPDLFEMDPIAFEELIAELFRRRGFRTSTTARSGDQGVDVIAEDPDPVTGGRIVIQAKRYRRTVDPTAVRDLDATRVHHGATKGILVTTAGFGPDSHRWVKGKPLTLVDGPMLIGLLHEHGLAGRLGGTPGPAQRPDPAEPTVLLPREGLEPSGQEPTVLLPRPEPVNLLPGQNVLLPAGGLAELSVRFDAGGPEADLTLLLLTGAGVVRNDEDFVFYHQPTDPDGAVTLRPKEPADGRRSETATVRLPGLPAGIERVAVSVNMDADSTATCAELLTPELTVRAADGSAWAFRPPADPEVAAMLVAELYRHQGSWKLRAVGQGWSDGLAGLARAHGVQIA</sequence>
<evidence type="ECO:0000259" key="2">
    <source>
        <dbReference type="Pfam" id="PF02342"/>
    </source>
</evidence>
<dbReference type="InterPro" id="IPR011335">
    <property type="entry name" value="Restrct_endonuc-II-like"/>
</dbReference>
<evidence type="ECO:0000259" key="3">
    <source>
        <dbReference type="Pfam" id="PF04471"/>
    </source>
</evidence>
<dbReference type="PANTHER" id="PTHR30015:SF7">
    <property type="entry name" value="TYPE IV METHYL-DIRECTED RESTRICTION ENZYME ECOKMRR"/>
    <property type="match status" value="1"/>
</dbReference>
<protein>
    <submittedName>
        <fullName evidence="4">Restriction system protein</fullName>
    </submittedName>
</protein>